<name>A0A5B7J7P7_PORTR</name>
<dbReference type="EMBL" id="VSRR010096375">
    <property type="protein sequence ID" value="MPC93861.1"/>
    <property type="molecule type" value="Genomic_DNA"/>
</dbReference>
<evidence type="ECO:0000313" key="1">
    <source>
        <dbReference type="EMBL" id="MPC93861.1"/>
    </source>
</evidence>
<comment type="caution">
    <text evidence="1">The sequence shown here is derived from an EMBL/GenBank/DDBJ whole genome shotgun (WGS) entry which is preliminary data.</text>
</comment>
<organism evidence="1 2">
    <name type="scientific">Portunus trituberculatus</name>
    <name type="common">Swimming crab</name>
    <name type="synonym">Neptunus trituberculatus</name>
    <dbReference type="NCBI Taxonomy" id="210409"/>
    <lineage>
        <taxon>Eukaryota</taxon>
        <taxon>Metazoa</taxon>
        <taxon>Ecdysozoa</taxon>
        <taxon>Arthropoda</taxon>
        <taxon>Crustacea</taxon>
        <taxon>Multicrustacea</taxon>
        <taxon>Malacostraca</taxon>
        <taxon>Eumalacostraca</taxon>
        <taxon>Eucarida</taxon>
        <taxon>Decapoda</taxon>
        <taxon>Pleocyemata</taxon>
        <taxon>Brachyura</taxon>
        <taxon>Eubrachyura</taxon>
        <taxon>Portunoidea</taxon>
        <taxon>Portunidae</taxon>
        <taxon>Portuninae</taxon>
        <taxon>Portunus</taxon>
    </lineage>
</organism>
<gene>
    <name evidence="1" type="ORF">E2C01_089006</name>
</gene>
<keyword evidence="2" id="KW-1185">Reference proteome</keyword>
<sequence>MKIDDNDDMKQVVYGKYEYQVKDKSHHFIPPPLSSYSHHIPQRHQLCQPTTQILPLVYNQLAGLPLQRYVIDCRTQMCGRSFAHA</sequence>
<protein>
    <submittedName>
        <fullName evidence="1">Uncharacterized protein</fullName>
    </submittedName>
</protein>
<evidence type="ECO:0000313" key="2">
    <source>
        <dbReference type="Proteomes" id="UP000324222"/>
    </source>
</evidence>
<dbReference type="AlphaFoldDB" id="A0A5B7J7P7"/>
<accession>A0A5B7J7P7</accession>
<proteinExistence type="predicted"/>
<reference evidence="1 2" key="1">
    <citation type="submission" date="2019-05" db="EMBL/GenBank/DDBJ databases">
        <title>Another draft genome of Portunus trituberculatus and its Hox gene families provides insights of decapod evolution.</title>
        <authorList>
            <person name="Jeong J.-H."/>
            <person name="Song I."/>
            <person name="Kim S."/>
            <person name="Choi T."/>
            <person name="Kim D."/>
            <person name="Ryu S."/>
            <person name="Kim W."/>
        </authorList>
    </citation>
    <scope>NUCLEOTIDE SEQUENCE [LARGE SCALE GENOMIC DNA]</scope>
    <source>
        <tissue evidence="1">Muscle</tissue>
    </source>
</reference>
<dbReference type="Proteomes" id="UP000324222">
    <property type="component" value="Unassembled WGS sequence"/>
</dbReference>